<dbReference type="OrthoDB" id="439943at2759"/>
<dbReference type="Proteomes" id="UP000800093">
    <property type="component" value="Unassembled WGS sequence"/>
</dbReference>
<evidence type="ECO:0000313" key="6">
    <source>
        <dbReference type="Proteomes" id="UP000800093"/>
    </source>
</evidence>
<evidence type="ECO:0000256" key="4">
    <source>
        <dbReference type="PIRSR" id="PIRSR018153-1"/>
    </source>
</evidence>
<evidence type="ECO:0000256" key="1">
    <source>
        <dbReference type="ARBA" id="ARBA00007677"/>
    </source>
</evidence>
<reference evidence="6" key="1">
    <citation type="journal article" date="2020" name="Stud. Mycol.">
        <title>101 Dothideomycetes genomes: A test case for predicting lifestyles and emergence of pathogens.</title>
        <authorList>
            <person name="Haridas S."/>
            <person name="Albert R."/>
            <person name="Binder M."/>
            <person name="Bloem J."/>
            <person name="LaButti K."/>
            <person name="Salamov A."/>
            <person name="Andreopoulos B."/>
            <person name="Baker S."/>
            <person name="Barry K."/>
            <person name="Bills G."/>
            <person name="Bluhm B."/>
            <person name="Cannon C."/>
            <person name="Castanera R."/>
            <person name="Culley D."/>
            <person name="Daum C."/>
            <person name="Ezra D."/>
            <person name="Gonzalez J."/>
            <person name="Henrissat B."/>
            <person name="Kuo A."/>
            <person name="Liang C."/>
            <person name="Lipzen A."/>
            <person name="Lutzoni F."/>
            <person name="Magnuson J."/>
            <person name="Mondo S."/>
            <person name="Nolan M."/>
            <person name="Ohm R."/>
            <person name="Pangilinan J."/>
            <person name="Park H.-J."/>
            <person name="Ramirez L."/>
            <person name="Alfaro M."/>
            <person name="Sun H."/>
            <person name="Tritt A."/>
            <person name="Yoshinaga Y."/>
            <person name="Zwiers L.-H."/>
            <person name="Turgeon B."/>
            <person name="Goodwin S."/>
            <person name="Spatafora J."/>
            <person name="Crous P."/>
            <person name="Grigoriev I."/>
        </authorList>
    </citation>
    <scope>NUCLEOTIDE SEQUENCE [LARGE SCALE GENOMIC DNA]</scope>
    <source>
        <strain evidence="6">CBS 304.66</strain>
    </source>
</reference>
<dbReference type="SUPFAM" id="SSF53448">
    <property type="entry name" value="Nucleotide-diphospho-sugar transferases"/>
    <property type="match status" value="1"/>
</dbReference>
<evidence type="ECO:0000256" key="3">
    <source>
        <dbReference type="ARBA" id="ARBA00022679"/>
    </source>
</evidence>
<dbReference type="GO" id="GO:0006487">
    <property type="term" value="P:protein N-linked glycosylation"/>
    <property type="evidence" value="ECO:0007669"/>
    <property type="project" value="TreeGrafter"/>
</dbReference>
<dbReference type="Gene3D" id="3.90.550.10">
    <property type="entry name" value="Spore Coat Polysaccharide Biosynthesis Protein SpsA, Chain A"/>
    <property type="match status" value="1"/>
</dbReference>
<dbReference type="AlphaFoldDB" id="A0A9P4K2S9"/>
<protein>
    <submittedName>
        <fullName evidence="5">Glycolipid 2-alpha-mannosyltransferase</fullName>
    </submittedName>
</protein>
<accession>A0A9P4K2S9</accession>
<dbReference type="GO" id="GO:0000026">
    <property type="term" value="F:alpha-1,2-mannosyltransferase activity"/>
    <property type="evidence" value="ECO:0007669"/>
    <property type="project" value="TreeGrafter"/>
</dbReference>
<comment type="similarity">
    <text evidence="1">Belongs to the glycosyltransferase 15 family.</text>
</comment>
<evidence type="ECO:0000313" key="5">
    <source>
        <dbReference type="EMBL" id="KAF2260841.1"/>
    </source>
</evidence>
<dbReference type="EMBL" id="ML986671">
    <property type="protein sequence ID" value="KAF2260841.1"/>
    <property type="molecule type" value="Genomic_DNA"/>
</dbReference>
<dbReference type="Pfam" id="PF01793">
    <property type="entry name" value="Glyco_transf_15"/>
    <property type="match status" value="1"/>
</dbReference>
<organism evidence="5 6">
    <name type="scientific">Lojkania enalia</name>
    <dbReference type="NCBI Taxonomy" id="147567"/>
    <lineage>
        <taxon>Eukaryota</taxon>
        <taxon>Fungi</taxon>
        <taxon>Dikarya</taxon>
        <taxon>Ascomycota</taxon>
        <taxon>Pezizomycotina</taxon>
        <taxon>Dothideomycetes</taxon>
        <taxon>Pleosporomycetidae</taxon>
        <taxon>Pleosporales</taxon>
        <taxon>Pleosporales incertae sedis</taxon>
        <taxon>Lojkania</taxon>
    </lineage>
</organism>
<keyword evidence="2" id="KW-0328">Glycosyltransferase</keyword>
<dbReference type="GO" id="GO:0000032">
    <property type="term" value="P:cell wall mannoprotein biosynthetic process"/>
    <property type="evidence" value="ECO:0007669"/>
    <property type="project" value="TreeGrafter"/>
</dbReference>
<dbReference type="PIRSF" id="PIRSF018153">
    <property type="entry name" value="Glyco_trans_15"/>
    <property type="match status" value="1"/>
</dbReference>
<dbReference type="InterPro" id="IPR029044">
    <property type="entry name" value="Nucleotide-diphossugar_trans"/>
</dbReference>
<evidence type="ECO:0000256" key="2">
    <source>
        <dbReference type="ARBA" id="ARBA00022676"/>
    </source>
</evidence>
<sequence length="417" mass="48993">MPRFPKWRSTRFRVLLTIFLGLALEDLFHQYYYHVPRASQPLDTPFQVGCREPKTDAPRENATIIMLARNEDLDSAIATIQSLEDHFNRWFHYPVVFLNDQQWSNEFITKMTETVSGEAKFEVIPSEMFDYPEWINKDDAKASMATQDANGIHRGGMESYHHMCRFYSGKFYDVKALKQYKWYWRVEPHVQFYCAITYDPFVEMAKHGKKYGYTVALWELDNTVPSLFRLISDYKKEKRIKTTELWKSMINPSWIPFPFRSLLSSQSWRDASGDAWNLCHYWSNFEIADLDFFRGPEYREVFDYLDRNGGFYFERWGDASVHSLAAALLLEPHQLHHFRDFGYYHDPWIVCPANARGGQLPNSDVLGSESGKWAEEQDGGIGCRCECEERRNFQSVCFNKLQKATALEGFAPGFNKW</sequence>
<comment type="caution">
    <text evidence="5">The sequence shown here is derived from an EMBL/GenBank/DDBJ whole genome shotgun (WGS) entry which is preliminary data.</text>
</comment>
<keyword evidence="6" id="KW-1185">Reference proteome</keyword>
<name>A0A9P4K2S9_9PLEO</name>
<dbReference type="PANTHER" id="PTHR31121:SF2">
    <property type="entry name" value="MANNOSYLTRANSFERASE KTR5-RELATED"/>
    <property type="match status" value="1"/>
</dbReference>
<proteinExistence type="inferred from homology"/>
<dbReference type="GO" id="GO:0005794">
    <property type="term" value="C:Golgi apparatus"/>
    <property type="evidence" value="ECO:0007669"/>
    <property type="project" value="TreeGrafter"/>
</dbReference>
<gene>
    <name evidence="5" type="ORF">CC78DRAFT_570955</name>
</gene>
<dbReference type="InterPro" id="IPR002685">
    <property type="entry name" value="Glyco_trans_15"/>
</dbReference>
<dbReference type="PANTHER" id="PTHR31121">
    <property type="entry name" value="ALPHA-1,2 MANNOSYLTRANSFERASE KTR1"/>
    <property type="match status" value="1"/>
</dbReference>
<dbReference type="GO" id="GO:0016020">
    <property type="term" value="C:membrane"/>
    <property type="evidence" value="ECO:0007669"/>
    <property type="project" value="InterPro"/>
</dbReference>
<keyword evidence="3" id="KW-0808">Transferase</keyword>
<feature type="active site" description="Nucleophile" evidence="4">
    <location>
        <position position="286"/>
    </location>
</feature>